<sequence length="93" mass="10747">MTTHDIDISDDTSGKDAEISDIVSGIETCDRMIEMAESRLNGRIRNAEHERIRIQYIKAISTHLRTKRSYLKDRELEEMAETVADLEREIGRP</sequence>
<evidence type="ECO:0000313" key="2">
    <source>
        <dbReference type="EMBL" id="ADJ17261.1"/>
    </source>
</evidence>
<dbReference type="EMBL" id="CP002068">
    <property type="protein sequence ID" value="ADJ17261.1"/>
    <property type="molecule type" value="Genomic_DNA"/>
</dbReference>
<dbReference type="GeneID" id="9385830"/>
<dbReference type="Pfam" id="PF26457">
    <property type="entry name" value="DUF8136"/>
    <property type="match status" value="1"/>
</dbReference>
<dbReference type="OrthoDB" id="346246at2157"/>
<dbReference type="HOGENOM" id="CLU_2392788_0_0_2"/>
<dbReference type="RefSeq" id="WP_013199711.1">
    <property type="nucleotide sequence ID" value="NC_014303.1"/>
</dbReference>
<dbReference type="AlphaFoldDB" id="D8JDA9"/>
<dbReference type="InterPro" id="IPR058449">
    <property type="entry name" value="DUF8136"/>
</dbReference>
<name>D8JDA9_HALJB</name>
<dbReference type="PATRIC" id="fig|795797.18.peg.3781"/>
<reference evidence="2 3" key="1">
    <citation type="journal article" date="2010" name="J. Bacteriol.">
        <title>Complete genome sequence of Halalkalicoccus jeotgali B3(T), an extremely halophilic archaeon.</title>
        <authorList>
            <person name="Roh S.W."/>
            <person name="Nam Y.D."/>
            <person name="Nam S.H."/>
            <person name="Choi S.H."/>
            <person name="Park H.S."/>
            <person name="Bae J.W."/>
        </authorList>
    </citation>
    <scope>NUCLEOTIDE SEQUENCE [LARGE SCALE GENOMIC DNA]</scope>
    <source>
        <strain evidence="3">DSM 18796 / CECT 7217 / JCM 14584 / KCTC 4019 / B3</strain>
        <plasmid evidence="3">6</plasmid>
    </source>
</reference>
<geneLocation type="plasmid" evidence="2 3">
    <name>6</name>
</geneLocation>
<dbReference type="KEGG" id="hje:HacjB3_19633"/>
<keyword evidence="2" id="KW-0614">Plasmid</keyword>
<organism evidence="2 3">
    <name type="scientific">Halalkalicoccus jeotgali (strain DSM 18796 / CECT 7217 / JCM 14584 / KCTC 4019 / B3)</name>
    <dbReference type="NCBI Taxonomy" id="795797"/>
    <lineage>
        <taxon>Archaea</taxon>
        <taxon>Methanobacteriati</taxon>
        <taxon>Methanobacteriota</taxon>
        <taxon>Stenosarchaea group</taxon>
        <taxon>Halobacteria</taxon>
        <taxon>Halobacteriales</taxon>
        <taxon>Halococcaceae</taxon>
        <taxon>Halalkalicoccus</taxon>
    </lineage>
</organism>
<evidence type="ECO:0000259" key="1">
    <source>
        <dbReference type="Pfam" id="PF26457"/>
    </source>
</evidence>
<feature type="domain" description="DUF8136" evidence="1">
    <location>
        <begin position="29"/>
        <end position="89"/>
    </location>
</feature>
<accession>D8JDA9</accession>
<evidence type="ECO:0000313" key="3">
    <source>
        <dbReference type="Proteomes" id="UP000000390"/>
    </source>
</evidence>
<gene>
    <name evidence="2" type="ordered locus">HacjB3_19633</name>
</gene>
<dbReference type="eggNOG" id="arCOG10959">
    <property type="taxonomic scope" value="Archaea"/>
</dbReference>
<proteinExistence type="predicted"/>
<protein>
    <recommendedName>
        <fullName evidence="1">DUF8136 domain-containing protein</fullName>
    </recommendedName>
</protein>
<dbReference type="Proteomes" id="UP000000390">
    <property type="component" value="Plasmid 6"/>
</dbReference>